<dbReference type="RefSeq" id="WP_147131747.1">
    <property type="nucleotide sequence ID" value="NZ_BAABIJ010000001.1"/>
</dbReference>
<dbReference type="EMBL" id="VLLL01000005">
    <property type="protein sequence ID" value="TWJ14549.1"/>
    <property type="molecule type" value="Genomic_DNA"/>
</dbReference>
<name>A0A562V9J2_9ACTN</name>
<sequence>MGRADEAPPGRHPHRTALTRVARHALAEARGITDAALRNTTTGRSVPLLASLASALDAAGPLRRFATRPALRRLHDGLDHFQSDVESVVRFAATRPRPAELRWRATQIDVRLGGHDVTDAFTGETVDDTGTTEALRLIRRELDQARTTLRRAATGHRGEAPPRWWDWEPVLHHMTNVYGRRTTPGTAPLARLERLAHHFHGADLRGAADIATPRLGPLLDRIRWNDATVWPQEWRDRVREGSVPHAGGHLYTGATGNRR</sequence>
<evidence type="ECO:0000313" key="1">
    <source>
        <dbReference type="EMBL" id="TWJ14549.1"/>
    </source>
</evidence>
<organism evidence="1 2">
    <name type="scientific">Stackebrandtia albiflava</name>
    <dbReference type="NCBI Taxonomy" id="406432"/>
    <lineage>
        <taxon>Bacteria</taxon>
        <taxon>Bacillati</taxon>
        <taxon>Actinomycetota</taxon>
        <taxon>Actinomycetes</taxon>
        <taxon>Glycomycetales</taxon>
        <taxon>Glycomycetaceae</taxon>
        <taxon>Stackebrandtia</taxon>
    </lineage>
</organism>
<dbReference type="OrthoDB" id="4564612at2"/>
<reference evidence="1 2" key="1">
    <citation type="journal article" date="2013" name="Stand. Genomic Sci.">
        <title>Genomic Encyclopedia of Type Strains, Phase I: The one thousand microbial genomes (KMG-I) project.</title>
        <authorList>
            <person name="Kyrpides N.C."/>
            <person name="Woyke T."/>
            <person name="Eisen J.A."/>
            <person name="Garrity G."/>
            <person name="Lilburn T.G."/>
            <person name="Beck B.J."/>
            <person name="Whitman W.B."/>
            <person name="Hugenholtz P."/>
            <person name="Klenk H.P."/>
        </authorList>
    </citation>
    <scope>NUCLEOTIDE SEQUENCE [LARGE SCALE GENOMIC DNA]</scope>
    <source>
        <strain evidence="1 2">DSM 45044</strain>
    </source>
</reference>
<comment type="caution">
    <text evidence="1">The sequence shown here is derived from an EMBL/GenBank/DDBJ whole genome shotgun (WGS) entry which is preliminary data.</text>
</comment>
<evidence type="ECO:0000313" key="2">
    <source>
        <dbReference type="Proteomes" id="UP000321617"/>
    </source>
</evidence>
<dbReference type="AlphaFoldDB" id="A0A562V9J2"/>
<keyword evidence="2" id="KW-1185">Reference proteome</keyword>
<proteinExistence type="predicted"/>
<accession>A0A562V9J2</accession>
<protein>
    <submittedName>
        <fullName evidence="1">Uncharacterized protein</fullName>
    </submittedName>
</protein>
<dbReference type="Proteomes" id="UP000321617">
    <property type="component" value="Unassembled WGS sequence"/>
</dbReference>
<gene>
    <name evidence="1" type="ORF">LX16_0234</name>
</gene>